<feature type="region of interest" description="Disordered" evidence="1">
    <location>
        <begin position="441"/>
        <end position="515"/>
    </location>
</feature>
<dbReference type="EMBL" id="JAGHQL010000070">
    <property type="protein sequence ID" value="KAH0541741.1"/>
    <property type="molecule type" value="Genomic_DNA"/>
</dbReference>
<dbReference type="Proteomes" id="UP000698800">
    <property type="component" value="Unassembled WGS sequence"/>
</dbReference>
<organism evidence="2 3">
    <name type="scientific">Glutinoglossum americanum</name>
    <dbReference type="NCBI Taxonomy" id="1670608"/>
    <lineage>
        <taxon>Eukaryota</taxon>
        <taxon>Fungi</taxon>
        <taxon>Dikarya</taxon>
        <taxon>Ascomycota</taxon>
        <taxon>Pezizomycotina</taxon>
        <taxon>Geoglossomycetes</taxon>
        <taxon>Geoglossales</taxon>
        <taxon>Geoglossaceae</taxon>
        <taxon>Glutinoglossum</taxon>
    </lineage>
</organism>
<dbReference type="InterPro" id="IPR031355">
    <property type="entry name" value="YBL010C/LAA2-like"/>
</dbReference>
<feature type="compositionally biased region" description="Polar residues" evidence="1">
    <location>
        <begin position="474"/>
        <end position="485"/>
    </location>
</feature>
<feature type="compositionally biased region" description="Acidic residues" evidence="1">
    <location>
        <begin position="275"/>
        <end position="309"/>
    </location>
</feature>
<dbReference type="OrthoDB" id="5378975at2759"/>
<feature type="compositionally biased region" description="Polar residues" evidence="1">
    <location>
        <begin position="232"/>
        <end position="244"/>
    </location>
</feature>
<feature type="compositionally biased region" description="Low complexity" evidence="1">
    <location>
        <begin position="446"/>
        <end position="466"/>
    </location>
</feature>
<sequence length="591" mass="63816">MSGSGTDDQTHSTGDEKLKPPVPSVEDPGAHELDSSEDEDEHFSDASEGRRSPASGRRSPIPSTRVEKVGGEPSYGEVPGTTAYEMRKEDAVPDEVEIIGEPDNRGDAAERPTTPGGRPIPLTVVEKVDPSTPSHGDVPGTEAHEVRKADAVPDLVLKIPESGAESGAVSRSRSPSPTTSTPGDHPIPITKLSRVDSPPTYGGSPRSRAFSKHKEDAEPDIVEKSPDVDSRGSPTPSINRSPVQNHARRKSTGAKQTVSNPAATAGLVDGTKLEEYDENEDGDEGDGDFGDDFDDFEEGGEDEDFGDFDDGFRQGTPITGSEELQPSLPTLTPAFRILDFNELDGPDAIRAAVMEGMNSIYPYPTDDNTEATPSAPLPKGNTVFLNERSLSLWSQLVAPPPLQPPDWLRSRIRRLFLVSLGVPIDLDEILPASKQKKLILPSTHLNSNRSSPRPSSDSRAASPISRLKQKGGANLSTASFNSGNESSQQQQQRRRSPSPSSRPRKRKGPPPPPVELDILATRMLCSTTDAALANLTDEELCEHVRRLAALTESAGEVLEYWLKRKDEAVGDKEAFEGVIENLVKHARKVRK</sequence>
<keyword evidence="3" id="KW-1185">Reference proteome</keyword>
<proteinExistence type="predicted"/>
<dbReference type="Pfam" id="PF17104">
    <property type="entry name" value="YBL010C_LAA2"/>
    <property type="match status" value="1"/>
</dbReference>
<dbReference type="PANTHER" id="PTHR38698">
    <property type="entry name" value="EXPRESSED PROTEIN"/>
    <property type="match status" value="1"/>
</dbReference>
<feature type="compositionally biased region" description="Basic and acidic residues" evidence="1">
    <location>
        <begin position="212"/>
        <end position="230"/>
    </location>
</feature>
<feature type="region of interest" description="Disordered" evidence="1">
    <location>
        <begin position="1"/>
        <end position="327"/>
    </location>
</feature>
<reference evidence="2" key="1">
    <citation type="submission" date="2021-03" db="EMBL/GenBank/DDBJ databases">
        <title>Comparative genomics and phylogenomic investigation of the class Geoglossomycetes provide insights into ecological specialization and systematics.</title>
        <authorList>
            <person name="Melie T."/>
            <person name="Pirro S."/>
            <person name="Miller A.N."/>
            <person name="Quandt A."/>
        </authorList>
    </citation>
    <scope>NUCLEOTIDE SEQUENCE</scope>
    <source>
        <strain evidence="2">GBOQ0MN5Z8</strain>
    </source>
</reference>
<protein>
    <submittedName>
        <fullName evidence="2">Uncharacterized protein</fullName>
    </submittedName>
</protein>
<dbReference type="AlphaFoldDB" id="A0A9P8I6D3"/>
<evidence type="ECO:0000313" key="3">
    <source>
        <dbReference type="Proteomes" id="UP000698800"/>
    </source>
</evidence>
<name>A0A9P8I6D3_9PEZI</name>
<evidence type="ECO:0000256" key="1">
    <source>
        <dbReference type="SAM" id="MobiDB-lite"/>
    </source>
</evidence>
<dbReference type="PANTHER" id="PTHR38698:SF1">
    <property type="entry name" value="FUNGAL PROTEIN"/>
    <property type="match status" value="1"/>
</dbReference>
<accession>A0A9P8I6D3</accession>
<feature type="compositionally biased region" description="Basic and acidic residues" evidence="1">
    <location>
        <begin position="142"/>
        <end position="151"/>
    </location>
</feature>
<feature type="compositionally biased region" description="Basic and acidic residues" evidence="1">
    <location>
        <begin position="8"/>
        <end position="19"/>
    </location>
</feature>
<gene>
    <name evidence="2" type="ORF">FGG08_003833</name>
</gene>
<comment type="caution">
    <text evidence="2">The sequence shown here is derived from an EMBL/GenBank/DDBJ whole genome shotgun (WGS) entry which is preliminary data.</text>
</comment>
<feature type="compositionally biased region" description="Polar residues" evidence="1">
    <location>
        <begin position="316"/>
        <end position="327"/>
    </location>
</feature>
<feature type="compositionally biased region" description="Polar residues" evidence="1">
    <location>
        <begin position="253"/>
        <end position="262"/>
    </location>
</feature>
<evidence type="ECO:0000313" key="2">
    <source>
        <dbReference type="EMBL" id="KAH0541741.1"/>
    </source>
</evidence>
<feature type="compositionally biased region" description="Basic residues" evidence="1">
    <location>
        <begin position="492"/>
        <end position="508"/>
    </location>
</feature>
<feature type="compositionally biased region" description="Low complexity" evidence="1">
    <location>
        <begin position="170"/>
        <end position="182"/>
    </location>
</feature>